<accession>A0A5N7MWG8</accession>
<proteinExistence type="predicted"/>
<keyword evidence="3" id="KW-1185">Reference proteome</keyword>
<evidence type="ECO:0000313" key="3">
    <source>
        <dbReference type="Proteomes" id="UP000403266"/>
    </source>
</evidence>
<reference evidence="2 3" key="1">
    <citation type="journal article" date="2019" name="Syst. Appl. Microbiol.">
        <title>Microvirga tunisiensis sp. nov., a root nodule symbiotic bacterium isolated from Lupinus micranthus and L. luteus grown in Northern Tunisia.</title>
        <authorList>
            <person name="Msaddak A."/>
            <person name="Rejili M."/>
            <person name="Duran D."/>
            <person name="Mars M."/>
            <person name="Palacios J.M."/>
            <person name="Ruiz-Argueso T."/>
            <person name="Rey L."/>
            <person name="Imperial J."/>
        </authorList>
    </citation>
    <scope>NUCLEOTIDE SEQUENCE [LARGE SCALE GENOMIC DNA]</scope>
    <source>
        <strain evidence="2 3">Lmie10</strain>
    </source>
</reference>
<dbReference type="InterPro" id="IPR041698">
    <property type="entry name" value="Methyltransf_25"/>
</dbReference>
<dbReference type="Proteomes" id="UP000403266">
    <property type="component" value="Unassembled WGS sequence"/>
</dbReference>
<evidence type="ECO:0000259" key="1">
    <source>
        <dbReference type="Pfam" id="PF13649"/>
    </source>
</evidence>
<protein>
    <submittedName>
        <fullName evidence="2">Methyltransferase domain-containing protein</fullName>
    </submittedName>
</protein>
<dbReference type="Gene3D" id="3.40.50.150">
    <property type="entry name" value="Vaccinia Virus protein VP39"/>
    <property type="match status" value="1"/>
</dbReference>
<keyword evidence="2" id="KW-0808">Transferase</keyword>
<dbReference type="GO" id="GO:0032259">
    <property type="term" value="P:methylation"/>
    <property type="evidence" value="ECO:0007669"/>
    <property type="project" value="UniProtKB-KW"/>
</dbReference>
<name>A0A5N7MWG8_9HYPH</name>
<feature type="domain" description="Methyltransferase" evidence="1">
    <location>
        <begin position="47"/>
        <end position="99"/>
    </location>
</feature>
<dbReference type="EMBL" id="VOSK01000626">
    <property type="protein sequence ID" value="MPR31315.1"/>
    <property type="molecule type" value="Genomic_DNA"/>
</dbReference>
<gene>
    <name evidence="2" type="ORF">FS320_42180</name>
</gene>
<dbReference type="InterPro" id="IPR029063">
    <property type="entry name" value="SAM-dependent_MTases_sf"/>
</dbReference>
<dbReference type="CDD" id="cd02440">
    <property type="entry name" value="AdoMet_MTases"/>
    <property type="match status" value="1"/>
</dbReference>
<dbReference type="GO" id="GO:0008168">
    <property type="term" value="F:methyltransferase activity"/>
    <property type="evidence" value="ECO:0007669"/>
    <property type="project" value="UniProtKB-KW"/>
</dbReference>
<keyword evidence="2" id="KW-0489">Methyltransferase</keyword>
<sequence>MTMGDPVVGTIGYYDQNATSFASQTADVDLTLLYDKFLRLVAPGGRILDAGCGVGRDALAFSQRGYDVVAFDGSEEMVRLTQERVGSYIPVHLMRFEEMAWHSEF</sequence>
<dbReference type="SUPFAM" id="SSF53335">
    <property type="entry name" value="S-adenosyl-L-methionine-dependent methyltransferases"/>
    <property type="match status" value="1"/>
</dbReference>
<organism evidence="2 3">
    <name type="scientific">Microvirga tunisiensis</name>
    <dbReference type="NCBI Taxonomy" id="2108360"/>
    <lineage>
        <taxon>Bacteria</taxon>
        <taxon>Pseudomonadati</taxon>
        <taxon>Pseudomonadota</taxon>
        <taxon>Alphaproteobacteria</taxon>
        <taxon>Hyphomicrobiales</taxon>
        <taxon>Methylobacteriaceae</taxon>
        <taxon>Microvirga</taxon>
    </lineage>
</organism>
<evidence type="ECO:0000313" key="2">
    <source>
        <dbReference type="EMBL" id="MPR31315.1"/>
    </source>
</evidence>
<dbReference type="AlphaFoldDB" id="A0A5N7MWG8"/>
<comment type="caution">
    <text evidence="2">The sequence shown here is derived from an EMBL/GenBank/DDBJ whole genome shotgun (WGS) entry which is preliminary data.</text>
</comment>
<dbReference type="OrthoDB" id="9804312at2"/>
<dbReference type="Pfam" id="PF13649">
    <property type="entry name" value="Methyltransf_25"/>
    <property type="match status" value="1"/>
</dbReference>